<sequence length="189" mass="22211">MEQKPVSYTDEELVSLYTKKHNRRALGTLFQRYSHLVLGLCLDYLKNREDARDAVMDIFEKVARKLPDHPVDQFRPWLFFVSRNHCIDILRKQLKKASAEFSEGLFVESAGADRPIDKEERRIELLSEALSSLKPHQRDCITLFYLKGHSYDQVAQQTGYSEKEVKSYLQNGRRNLQNILTRLEHERAK</sequence>
<dbReference type="InterPro" id="IPR013324">
    <property type="entry name" value="RNA_pol_sigma_r3/r4-like"/>
</dbReference>
<organism evidence="8 9">
    <name type="scientific">Flavilitoribacter nigricans (strain ATCC 23147 / DSM 23189 / NBRC 102662 / NCIMB 1420 / SS-2)</name>
    <name type="common">Lewinella nigricans</name>
    <dbReference type="NCBI Taxonomy" id="1122177"/>
    <lineage>
        <taxon>Bacteria</taxon>
        <taxon>Pseudomonadati</taxon>
        <taxon>Bacteroidota</taxon>
        <taxon>Saprospiria</taxon>
        <taxon>Saprospirales</taxon>
        <taxon>Lewinellaceae</taxon>
        <taxon>Flavilitoribacter</taxon>
    </lineage>
</organism>
<dbReference type="PANTHER" id="PTHR43133:SF8">
    <property type="entry name" value="RNA POLYMERASE SIGMA FACTOR HI_1459-RELATED"/>
    <property type="match status" value="1"/>
</dbReference>
<dbReference type="PANTHER" id="PTHR43133">
    <property type="entry name" value="RNA POLYMERASE ECF-TYPE SIGMA FACTO"/>
    <property type="match status" value="1"/>
</dbReference>
<keyword evidence="9" id="KW-1185">Reference proteome</keyword>
<comment type="caution">
    <text evidence="8">The sequence shown here is derived from an EMBL/GenBank/DDBJ whole genome shotgun (WGS) entry which is preliminary data.</text>
</comment>
<evidence type="ECO:0000256" key="1">
    <source>
        <dbReference type="ARBA" id="ARBA00010641"/>
    </source>
</evidence>
<dbReference type="InterPro" id="IPR013249">
    <property type="entry name" value="RNA_pol_sigma70_r4_t2"/>
</dbReference>
<proteinExistence type="inferred from homology"/>
<keyword evidence="2" id="KW-0805">Transcription regulation</keyword>
<dbReference type="InterPro" id="IPR007627">
    <property type="entry name" value="RNA_pol_sigma70_r2"/>
</dbReference>
<evidence type="ECO:0000313" key="9">
    <source>
        <dbReference type="Proteomes" id="UP000223913"/>
    </source>
</evidence>
<dbReference type="AlphaFoldDB" id="A0A2D0N5E8"/>
<dbReference type="Pfam" id="PF04542">
    <property type="entry name" value="Sigma70_r2"/>
    <property type="match status" value="1"/>
</dbReference>
<dbReference type="InterPro" id="IPR014284">
    <property type="entry name" value="RNA_pol_sigma-70_dom"/>
</dbReference>
<evidence type="ECO:0000259" key="6">
    <source>
        <dbReference type="Pfam" id="PF04542"/>
    </source>
</evidence>
<feature type="domain" description="RNA polymerase sigma factor 70 region 4 type 2" evidence="7">
    <location>
        <begin position="124"/>
        <end position="176"/>
    </location>
</feature>
<dbReference type="GO" id="GO:0003677">
    <property type="term" value="F:DNA binding"/>
    <property type="evidence" value="ECO:0007669"/>
    <property type="project" value="UniProtKB-KW"/>
</dbReference>
<keyword evidence="3" id="KW-0731">Sigma factor</keyword>
<dbReference type="InterPro" id="IPR036388">
    <property type="entry name" value="WH-like_DNA-bd_sf"/>
</dbReference>
<dbReference type="NCBIfam" id="TIGR02937">
    <property type="entry name" value="sigma70-ECF"/>
    <property type="match status" value="1"/>
</dbReference>
<dbReference type="RefSeq" id="WP_099152758.1">
    <property type="nucleotide sequence ID" value="NZ_PDUD01000029.1"/>
</dbReference>
<dbReference type="Gene3D" id="1.10.10.10">
    <property type="entry name" value="Winged helix-like DNA-binding domain superfamily/Winged helix DNA-binding domain"/>
    <property type="match status" value="1"/>
</dbReference>
<dbReference type="Pfam" id="PF08281">
    <property type="entry name" value="Sigma70_r4_2"/>
    <property type="match status" value="1"/>
</dbReference>
<keyword evidence="5" id="KW-0804">Transcription</keyword>
<evidence type="ECO:0000256" key="5">
    <source>
        <dbReference type="ARBA" id="ARBA00023163"/>
    </source>
</evidence>
<dbReference type="CDD" id="cd06171">
    <property type="entry name" value="Sigma70_r4"/>
    <property type="match status" value="1"/>
</dbReference>
<evidence type="ECO:0000313" key="8">
    <source>
        <dbReference type="EMBL" id="PHN03725.1"/>
    </source>
</evidence>
<dbReference type="SUPFAM" id="SSF88946">
    <property type="entry name" value="Sigma2 domain of RNA polymerase sigma factors"/>
    <property type="match status" value="1"/>
</dbReference>
<dbReference type="GO" id="GO:0006352">
    <property type="term" value="P:DNA-templated transcription initiation"/>
    <property type="evidence" value="ECO:0007669"/>
    <property type="project" value="InterPro"/>
</dbReference>
<evidence type="ECO:0000256" key="2">
    <source>
        <dbReference type="ARBA" id="ARBA00023015"/>
    </source>
</evidence>
<evidence type="ECO:0000256" key="4">
    <source>
        <dbReference type="ARBA" id="ARBA00023125"/>
    </source>
</evidence>
<gene>
    <name evidence="8" type="ORF">CRP01_24535</name>
</gene>
<reference evidence="8 9" key="1">
    <citation type="submission" date="2017-10" db="EMBL/GenBank/DDBJ databases">
        <title>The draft genome sequence of Lewinella nigricans NBRC 102662.</title>
        <authorList>
            <person name="Wang K."/>
        </authorList>
    </citation>
    <scope>NUCLEOTIDE SEQUENCE [LARGE SCALE GENOMIC DNA]</scope>
    <source>
        <strain evidence="8 9">NBRC 102662</strain>
    </source>
</reference>
<name>A0A2D0N5E8_FLAN2</name>
<dbReference type="EMBL" id="PDUD01000029">
    <property type="protein sequence ID" value="PHN03725.1"/>
    <property type="molecule type" value="Genomic_DNA"/>
</dbReference>
<keyword evidence="4" id="KW-0238">DNA-binding</keyword>
<dbReference type="GO" id="GO:0016987">
    <property type="term" value="F:sigma factor activity"/>
    <property type="evidence" value="ECO:0007669"/>
    <property type="project" value="UniProtKB-KW"/>
</dbReference>
<dbReference type="InterPro" id="IPR039425">
    <property type="entry name" value="RNA_pol_sigma-70-like"/>
</dbReference>
<dbReference type="SUPFAM" id="SSF88659">
    <property type="entry name" value="Sigma3 and sigma4 domains of RNA polymerase sigma factors"/>
    <property type="match status" value="1"/>
</dbReference>
<evidence type="ECO:0000256" key="3">
    <source>
        <dbReference type="ARBA" id="ARBA00023082"/>
    </source>
</evidence>
<evidence type="ECO:0000259" key="7">
    <source>
        <dbReference type="Pfam" id="PF08281"/>
    </source>
</evidence>
<dbReference type="OrthoDB" id="1116873at2"/>
<feature type="domain" description="RNA polymerase sigma-70 region 2" evidence="6">
    <location>
        <begin position="29"/>
        <end position="93"/>
    </location>
</feature>
<accession>A0A2D0N5E8</accession>
<dbReference type="Proteomes" id="UP000223913">
    <property type="component" value="Unassembled WGS sequence"/>
</dbReference>
<dbReference type="InterPro" id="IPR013325">
    <property type="entry name" value="RNA_pol_sigma_r2"/>
</dbReference>
<dbReference type="Gene3D" id="1.10.1740.10">
    <property type="match status" value="1"/>
</dbReference>
<protein>
    <submittedName>
        <fullName evidence="8">RNA polymerase subunit sigma-24</fullName>
    </submittedName>
</protein>
<comment type="similarity">
    <text evidence="1">Belongs to the sigma-70 factor family. ECF subfamily.</text>
</comment>